<accession>A0ABS5YZW7</accession>
<dbReference type="PANTHER" id="PTHR40077:SF1">
    <property type="entry name" value="MEMBRANE PROTEIN"/>
    <property type="match status" value="1"/>
</dbReference>
<evidence type="ECO:0000256" key="5">
    <source>
        <dbReference type="ARBA" id="ARBA00023136"/>
    </source>
</evidence>
<organism evidence="8 9">
    <name type="scientific">Paractinoplanes bogorensis</name>
    <dbReference type="NCBI Taxonomy" id="1610840"/>
    <lineage>
        <taxon>Bacteria</taxon>
        <taxon>Bacillati</taxon>
        <taxon>Actinomycetota</taxon>
        <taxon>Actinomycetes</taxon>
        <taxon>Micromonosporales</taxon>
        <taxon>Micromonosporaceae</taxon>
        <taxon>Paractinoplanes</taxon>
    </lineage>
</organism>
<evidence type="ECO:0000256" key="4">
    <source>
        <dbReference type="ARBA" id="ARBA00022989"/>
    </source>
</evidence>
<evidence type="ECO:0000256" key="6">
    <source>
        <dbReference type="SAM" id="Phobius"/>
    </source>
</evidence>
<protein>
    <submittedName>
        <fullName evidence="8">DUF3817 domain-containing protein</fullName>
    </submittedName>
</protein>
<feature type="transmembrane region" description="Helical" evidence="6">
    <location>
        <begin position="23"/>
        <end position="44"/>
    </location>
</feature>
<evidence type="ECO:0000256" key="2">
    <source>
        <dbReference type="ARBA" id="ARBA00022475"/>
    </source>
</evidence>
<dbReference type="Proteomes" id="UP001519654">
    <property type="component" value="Unassembled WGS sequence"/>
</dbReference>
<feature type="transmembrane region" description="Helical" evidence="6">
    <location>
        <begin position="56"/>
        <end position="77"/>
    </location>
</feature>
<dbReference type="Pfam" id="PF12823">
    <property type="entry name" value="DUF3817"/>
    <property type="match status" value="1"/>
</dbReference>
<name>A0ABS5YZW7_9ACTN</name>
<evidence type="ECO:0000313" key="8">
    <source>
        <dbReference type="EMBL" id="MBU2668992.1"/>
    </source>
</evidence>
<dbReference type="RefSeq" id="WP_215793232.1">
    <property type="nucleotide sequence ID" value="NZ_JAHKKG010000013.1"/>
</dbReference>
<reference evidence="8 9" key="1">
    <citation type="submission" date="2021-06" db="EMBL/GenBank/DDBJ databases">
        <title>Actinoplanes lichenicola sp. nov., and Actinoplanes ovalisporus sp. nov., isolated from lichen in Thailand.</title>
        <authorList>
            <person name="Saeng-In P."/>
            <person name="Kanchanasin P."/>
            <person name="Yuki M."/>
            <person name="Kudo T."/>
            <person name="Ohkuma M."/>
            <person name="Phongsopitanun W."/>
            <person name="Tanasupawat S."/>
        </authorList>
    </citation>
    <scope>NUCLEOTIDE SEQUENCE [LARGE SCALE GENOMIC DNA]</scope>
    <source>
        <strain evidence="8 9">NBRC 110975</strain>
    </source>
</reference>
<comment type="subcellular location">
    <subcellularLocation>
        <location evidence="1">Cell membrane</location>
        <topology evidence="1">Multi-pass membrane protein</topology>
    </subcellularLocation>
</comment>
<dbReference type="PANTHER" id="PTHR40077">
    <property type="entry name" value="MEMBRANE PROTEIN-RELATED"/>
    <property type="match status" value="1"/>
</dbReference>
<keyword evidence="3 6" id="KW-0812">Transmembrane</keyword>
<proteinExistence type="predicted"/>
<evidence type="ECO:0000256" key="3">
    <source>
        <dbReference type="ARBA" id="ARBA00022692"/>
    </source>
</evidence>
<feature type="transmembrane region" description="Helical" evidence="6">
    <location>
        <begin position="83"/>
        <end position="103"/>
    </location>
</feature>
<dbReference type="NCBIfam" id="TIGR03954">
    <property type="entry name" value="integ_memb_HG"/>
    <property type="match status" value="1"/>
</dbReference>
<evidence type="ECO:0000256" key="1">
    <source>
        <dbReference type="ARBA" id="ARBA00004651"/>
    </source>
</evidence>
<keyword evidence="4 6" id="KW-1133">Transmembrane helix</keyword>
<comment type="caution">
    <text evidence="8">The sequence shown here is derived from an EMBL/GenBank/DDBJ whole genome shotgun (WGS) entry which is preliminary data.</text>
</comment>
<dbReference type="InterPro" id="IPR023845">
    <property type="entry name" value="DUF3817_TM"/>
</dbReference>
<evidence type="ECO:0000313" key="9">
    <source>
        <dbReference type="Proteomes" id="UP001519654"/>
    </source>
</evidence>
<keyword evidence="5 6" id="KW-0472">Membrane</keyword>
<evidence type="ECO:0000259" key="7">
    <source>
        <dbReference type="Pfam" id="PF12823"/>
    </source>
</evidence>
<feature type="domain" description="DUF3817" evidence="7">
    <location>
        <begin position="22"/>
        <end position="109"/>
    </location>
</feature>
<dbReference type="EMBL" id="JAHKKG010000013">
    <property type="protein sequence ID" value="MBU2668992.1"/>
    <property type="molecule type" value="Genomic_DNA"/>
</dbReference>
<sequence>MPRLKQISRLDQGARTVPQPYRIFRITAVAEAFSWAGLLVGMYLKRVAEVTDMGVWLFGRLHGALFIAYIAAALWTARAERWSLLRTLFGLAASIPPFTSIVFERWVARRRPAVDEPEPAAAA</sequence>
<keyword evidence="2" id="KW-1003">Cell membrane</keyword>
<gene>
    <name evidence="8" type="ORF">KOI35_36320</name>
</gene>
<keyword evidence="9" id="KW-1185">Reference proteome</keyword>